<feature type="signal peptide" evidence="2">
    <location>
        <begin position="1"/>
        <end position="18"/>
    </location>
</feature>
<dbReference type="EMBL" id="OOIN01000011">
    <property type="protein sequence ID" value="SPO25595.1"/>
    <property type="molecule type" value="Genomic_DNA"/>
</dbReference>
<accession>A0A5C3E659</accession>
<feature type="chain" id="PRO_5022841847" evidence="2">
    <location>
        <begin position="19"/>
        <end position="192"/>
    </location>
</feature>
<sequence length="192" mass="21481">MQVAYLLIPFIFITGAFSVNPKNLPKIVKQFDETVDLWKGLYSGGYLPGSHSVHSNTPPTSGWLEYLEENGYKVLKLSFDRMSTYKKTDAAREEFEVLLKYARDPLAQQHLVLKDQSVKRAAHSLIKKYAEHLQSRPQNVVVYRALKSSPFARSTRIIHSASPSAFGEANRLGNEKASTSDASAISFGEDSK</sequence>
<protein>
    <submittedName>
        <fullName evidence="3">Uncharacterized protein</fullName>
    </submittedName>
</protein>
<dbReference type="OrthoDB" id="2556606at2759"/>
<dbReference type="Proteomes" id="UP000324022">
    <property type="component" value="Unassembled WGS sequence"/>
</dbReference>
<reference evidence="3 4" key="1">
    <citation type="submission" date="2018-03" db="EMBL/GenBank/DDBJ databases">
        <authorList>
            <person name="Guldener U."/>
        </authorList>
    </citation>
    <scope>NUCLEOTIDE SEQUENCE [LARGE SCALE GENOMIC DNA]</scope>
    <source>
        <strain evidence="3 4">NBRC100155</strain>
    </source>
</reference>
<organism evidence="3 4">
    <name type="scientific">Ustilago trichophora</name>
    <dbReference type="NCBI Taxonomy" id="86804"/>
    <lineage>
        <taxon>Eukaryota</taxon>
        <taxon>Fungi</taxon>
        <taxon>Dikarya</taxon>
        <taxon>Basidiomycota</taxon>
        <taxon>Ustilaginomycotina</taxon>
        <taxon>Ustilaginomycetes</taxon>
        <taxon>Ustilaginales</taxon>
        <taxon>Ustilaginaceae</taxon>
        <taxon>Ustilago</taxon>
    </lineage>
</organism>
<keyword evidence="2" id="KW-0732">Signal</keyword>
<keyword evidence="4" id="KW-1185">Reference proteome</keyword>
<gene>
    <name evidence="3" type="ORF">UTRI_10114</name>
</gene>
<evidence type="ECO:0000313" key="4">
    <source>
        <dbReference type="Proteomes" id="UP000324022"/>
    </source>
</evidence>
<evidence type="ECO:0000313" key="3">
    <source>
        <dbReference type="EMBL" id="SPO25595.1"/>
    </source>
</evidence>
<name>A0A5C3E659_9BASI</name>
<feature type="region of interest" description="Disordered" evidence="1">
    <location>
        <begin position="166"/>
        <end position="192"/>
    </location>
</feature>
<evidence type="ECO:0000256" key="1">
    <source>
        <dbReference type="SAM" id="MobiDB-lite"/>
    </source>
</evidence>
<evidence type="ECO:0000256" key="2">
    <source>
        <dbReference type="SAM" id="SignalP"/>
    </source>
</evidence>
<dbReference type="AlphaFoldDB" id="A0A5C3E659"/>
<proteinExistence type="predicted"/>